<sequence>MHVYANYFGPGIQTFGNVRLEGAHIVSESNASGVKLSEDTYGSISLLSVRNNGRHHPNYSGSYTAGPGLVVDSQYGFSIGQYTCFRTVIINYDDGWPCAQVNGNYIKMDIFEQKYHQSRNW</sequence>
<accession>M4HWY0</accession>
<proteinExistence type="predicted"/>
<evidence type="ECO:0000313" key="1">
    <source>
        <dbReference type="EMBL" id="AFT64194.1"/>
    </source>
</evidence>
<protein>
    <submittedName>
        <fullName evidence="1">Uncharacterized protein</fullName>
    </submittedName>
</protein>
<reference evidence="1" key="1">
    <citation type="journal article" date="2013" name="Mar. Drugs">
        <title>Assessing the effectiveness of functional genetic screens for the identification of bioactive metabolites.</title>
        <authorList>
            <person name="Penesyan A."/>
            <person name="Ballestriero F."/>
            <person name="Daim M."/>
            <person name="Kjelleberg S."/>
            <person name="Thomas T."/>
            <person name="Egan S."/>
        </authorList>
    </citation>
    <scope>NUCLEOTIDE SEQUENCE</scope>
    <source>
        <strain evidence="1">D250</strain>
    </source>
</reference>
<dbReference type="AlphaFoldDB" id="M4HWY0"/>
<name>M4HWY0_9GAMM</name>
<organism evidence="1">
    <name type="scientific">gamma proteobacterium D250</name>
    <dbReference type="NCBI Taxonomy" id="649546"/>
    <lineage>
        <taxon>Bacteria</taxon>
        <taxon>Pseudomonadati</taxon>
        <taxon>Pseudomonadota</taxon>
        <taxon>Gammaproteobacteria</taxon>
    </lineage>
</organism>
<dbReference type="EMBL" id="JX523958">
    <property type="protein sequence ID" value="AFT64194.1"/>
    <property type="molecule type" value="Genomic_DNA"/>
</dbReference>